<dbReference type="Pfam" id="PF13963">
    <property type="entry name" value="Transpos_assoc"/>
    <property type="match status" value="1"/>
</dbReference>
<evidence type="ECO:0000313" key="3">
    <source>
        <dbReference type="EMBL" id="KAF4376079.1"/>
    </source>
</evidence>
<dbReference type="Pfam" id="PF05022">
    <property type="entry name" value="SRP40_C"/>
    <property type="match status" value="1"/>
</dbReference>
<dbReference type="InterPro" id="IPR007718">
    <property type="entry name" value="Srp40_C"/>
</dbReference>
<proteinExistence type="predicted"/>
<reference evidence="3 4" key="1">
    <citation type="journal article" date="2020" name="bioRxiv">
        <title>Sequence and annotation of 42 cannabis genomes reveals extensive copy number variation in cannabinoid synthesis and pathogen resistance genes.</title>
        <authorList>
            <person name="Mckernan K.J."/>
            <person name="Helbert Y."/>
            <person name="Kane L.T."/>
            <person name="Ebling H."/>
            <person name="Zhang L."/>
            <person name="Liu B."/>
            <person name="Eaton Z."/>
            <person name="Mclaughlin S."/>
            <person name="Kingan S."/>
            <person name="Baybayan P."/>
            <person name="Concepcion G."/>
            <person name="Jordan M."/>
            <person name="Riva A."/>
            <person name="Barbazuk W."/>
            <person name="Harkins T."/>
        </authorList>
    </citation>
    <scope>NUCLEOTIDE SEQUENCE [LARGE SCALE GENOMIC DNA]</scope>
    <source>
        <strain evidence="4">cv. Jamaican Lion 4</strain>
        <tissue evidence="3">Leaf</tissue>
    </source>
</reference>
<evidence type="ECO:0000259" key="2">
    <source>
        <dbReference type="Pfam" id="PF13963"/>
    </source>
</evidence>
<feature type="domain" description="Transposase-associated" evidence="2">
    <location>
        <begin position="3"/>
        <end position="76"/>
    </location>
</feature>
<organism evidence="3 4">
    <name type="scientific">Cannabis sativa</name>
    <name type="common">Hemp</name>
    <name type="synonym">Marijuana</name>
    <dbReference type="NCBI Taxonomy" id="3483"/>
    <lineage>
        <taxon>Eukaryota</taxon>
        <taxon>Viridiplantae</taxon>
        <taxon>Streptophyta</taxon>
        <taxon>Embryophyta</taxon>
        <taxon>Tracheophyta</taxon>
        <taxon>Spermatophyta</taxon>
        <taxon>Magnoliopsida</taxon>
        <taxon>eudicotyledons</taxon>
        <taxon>Gunneridae</taxon>
        <taxon>Pentapetalae</taxon>
        <taxon>rosids</taxon>
        <taxon>fabids</taxon>
        <taxon>Rosales</taxon>
        <taxon>Cannabaceae</taxon>
        <taxon>Cannabis</taxon>
    </lineage>
</organism>
<protein>
    <recommendedName>
        <fullName evidence="5">Transposase-associated domain-containing protein</fullName>
    </recommendedName>
</protein>
<dbReference type="GO" id="GO:0005730">
    <property type="term" value="C:nucleolus"/>
    <property type="evidence" value="ECO:0007669"/>
    <property type="project" value="UniProtKB-ARBA"/>
</dbReference>
<dbReference type="EMBL" id="JAATIP010000087">
    <property type="protein sequence ID" value="KAF4376079.1"/>
    <property type="molecule type" value="Genomic_DNA"/>
</dbReference>
<sequence>MDRHWINIPNKLSAEYAAGMNEFISVARHSMDSNGMVLCPCCRCVNKKSQYMHVIKLHLIIHGFLSSYTRWYHHGEQIEEVEDEGLFDTEDNVEDSNHDDLDAGLHDDIGSKYFDIGPTSDFNDESPFNVDDKSPLDDVPVFRHEKTKKKCGSYRGGQIDLYSHSILMKEMSAVYKKA</sequence>
<evidence type="ECO:0000313" key="4">
    <source>
        <dbReference type="Proteomes" id="UP000525078"/>
    </source>
</evidence>
<dbReference type="InterPro" id="IPR029480">
    <property type="entry name" value="Transpos_assoc"/>
</dbReference>
<name>A0A7J6G224_CANSA</name>
<evidence type="ECO:0008006" key="5">
    <source>
        <dbReference type="Google" id="ProtNLM"/>
    </source>
</evidence>
<gene>
    <name evidence="3" type="ORF">F8388_022600</name>
</gene>
<feature type="domain" description="Srp40 C-terminal" evidence="1">
    <location>
        <begin position="142"/>
        <end position="166"/>
    </location>
</feature>
<comment type="caution">
    <text evidence="3">The sequence shown here is derived from an EMBL/GenBank/DDBJ whole genome shotgun (WGS) entry which is preliminary data.</text>
</comment>
<dbReference type="Proteomes" id="UP000525078">
    <property type="component" value="Unassembled WGS sequence"/>
</dbReference>
<accession>A0A7J6G224</accession>
<evidence type="ECO:0000259" key="1">
    <source>
        <dbReference type="Pfam" id="PF05022"/>
    </source>
</evidence>
<dbReference type="AlphaFoldDB" id="A0A7J6G224"/>